<accession>A0ABR4CLS1</accession>
<protein>
    <submittedName>
        <fullName evidence="2">Uncharacterized protein</fullName>
    </submittedName>
</protein>
<organism evidence="2 3">
    <name type="scientific">Oculimacula yallundae</name>
    <dbReference type="NCBI Taxonomy" id="86028"/>
    <lineage>
        <taxon>Eukaryota</taxon>
        <taxon>Fungi</taxon>
        <taxon>Dikarya</taxon>
        <taxon>Ascomycota</taxon>
        <taxon>Pezizomycotina</taxon>
        <taxon>Leotiomycetes</taxon>
        <taxon>Helotiales</taxon>
        <taxon>Ploettnerulaceae</taxon>
        <taxon>Oculimacula</taxon>
    </lineage>
</organism>
<reference evidence="2 3" key="1">
    <citation type="journal article" date="2024" name="Commun. Biol.">
        <title>Comparative genomic analysis of thermophilic fungi reveals convergent evolutionary adaptations and gene losses.</title>
        <authorList>
            <person name="Steindorff A.S."/>
            <person name="Aguilar-Pontes M.V."/>
            <person name="Robinson A.J."/>
            <person name="Andreopoulos B."/>
            <person name="LaButti K."/>
            <person name="Kuo A."/>
            <person name="Mondo S."/>
            <person name="Riley R."/>
            <person name="Otillar R."/>
            <person name="Haridas S."/>
            <person name="Lipzen A."/>
            <person name="Grimwood J."/>
            <person name="Schmutz J."/>
            <person name="Clum A."/>
            <person name="Reid I.D."/>
            <person name="Moisan M.C."/>
            <person name="Butler G."/>
            <person name="Nguyen T.T.M."/>
            <person name="Dewar K."/>
            <person name="Conant G."/>
            <person name="Drula E."/>
            <person name="Henrissat B."/>
            <person name="Hansel C."/>
            <person name="Singer S."/>
            <person name="Hutchinson M.I."/>
            <person name="de Vries R.P."/>
            <person name="Natvig D.O."/>
            <person name="Powell A.J."/>
            <person name="Tsang A."/>
            <person name="Grigoriev I.V."/>
        </authorList>
    </citation>
    <scope>NUCLEOTIDE SEQUENCE [LARGE SCALE GENOMIC DNA]</scope>
    <source>
        <strain evidence="2 3">CBS 494.80</strain>
    </source>
</reference>
<sequence length="73" mass="7870">MYDHFMMLFSAASIFPGVLLSRYCFGFNDIAVTGAGPIPIHNTCSACRVEWMIAGILAMEAGSTVFKPSGVSY</sequence>
<feature type="chain" id="PRO_5045595557" evidence="1">
    <location>
        <begin position="22"/>
        <end position="73"/>
    </location>
</feature>
<name>A0ABR4CLS1_9HELO</name>
<evidence type="ECO:0000313" key="2">
    <source>
        <dbReference type="EMBL" id="KAL2070114.1"/>
    </source>
</evidence>
<dbReference type="Proteomes" id="UP001595075">
    <property type="component" value="Unassembled WGS sequence"/>
</dbReference>
<comment type="caution">
    <text evidence="2">The sequence shown here is derived from an EMBL/GenBank/DDBJ whole genome shotgun (WGS) entry which is preliminary data.</text>
</comment>
<dbReference type="EMBL" id="JAZHXI010000007">
    <property type="protein sequence ID" value="KAL2070114.1"/>
    <property type="molecule type" value="Genomic_DNA"/>
</dbReference>
<gene>
    <name evidence="2" type="ORF">VTL71DRAFT_14794</name>
</gene>
<feature type="signal peptide" evidence="1">
    <location>
        <begin position="1"/>
        <end position="21"/>
    </location>
</feature>
<evidence type="ECO:0000256" key="1">
    <source>
        <dbReference type="SAM" id="SignalP"/>
    </source>
</evidence>
<keyword evidence="3" id="KW-1185">Reference proteome</keyword>
<evidence type="ECO:0000313" key="3">
    <source>
        <dbReference type="Proteomes" id="UP001595075"/>
    </source>
</evidence>
<proteinExistence type="predicted"/>
<keyword evidence="1" id="KW-0732">Signal</keyword>